<protein>
    <submittedName>
        <fullName evidence="1">Dienelactone hydrolase</fullName>
    </submittedName>
</protein>
<dbReference type="OrthoDB" id="17560at2759"/>
<comment type="caution">
    <text evidence="1">The sequence shown here is derived from an EMBL/GenBank/DDBJ whole genome shotgun (WGS) entry which is preliminary data.</text>
</comment>
<dbReference type="AlphaFoldDB" id="A0A9P9ELJ4"/>
<evidence type="ECO:0000313" key="2">
    <source>
        <dbReference type="Proteomes" id="UP000738349"/>
    </source>
</evidence>
<dbReference type="Proteomes" id="UP000738349">
    <property type="component" value="Unassembled WGS sequence"/>
</dbReference>
<dbReference type="EMBL" id="JAGMUV010000010">
    <property type="protein sequence ID" value="KAH7141720.1"/>
    <property type="molecule type" value="Genomic_DNA"/>
</dbReference>
<proteinExistence type="predicted"/>
<sequence>MASRPSAECCTTGFKHEYSPLSLTKMPSYLCKPPAPRANYSISYRGVIRGQSTKVASIWDAYVATPPPDKRRSDVALLYIPDVIGIWENSKLTANELAENGYVRMVIDRHRSEQILRRTGQPFQICLYSNVAHGFAVRGGLSQREQRFVKEQAFRQAI</sequence>
<accession>A0A9P9ELJ4</accession>
<reference evidence="1" key="1">
    <citation type="journal article" date="2021" name="Nat. Commun.">
        <title>Genetic determinants of endophytism in the Arabidopsis root mycobiome.</title>
        <authorList>
            <person name="Mesny F."/>
            <person name="Miyauchi S."/>
            <person name="Thiergart T."/>
            <person name="Pickel B."/>
            <person name="Atanasova L."/>
            <person name="Karlsson M."/>
            <person name="Huettel B."/>
            <person name="Barry K.W."/>
            <person name="Haridas S."/>
            <person name="Chen C."/>
            <person name="Bauer D."/>
            <person name="Andreopoulos W."/>
            <person name="Pangilinan J."/>
            <person name="LaButti K."/>
            <person name="Riley R."/>
            <person name="Lipzen A."/>
            <person name="Clum A."/>
            <person name="Drula E."/>
            <person name="Henrissat B."/>
            <person name="Kohler A."/>
            <person name="Grigoriev I.V."/>
            <person name="Martin F.M."/>
            <person name="Hacquard S."/>
        </authorList>
    </citation>
    <scope>NUCLEOTIDE SEQUENCE</scope>
    <source>
        <strain evidence="1">MPI-CAGE-AT-0147</strain>
    </source>
</reference>
<keyword evidence="1" id="KW-0378">Hydrolase</keyword>
<name>A0A9P9ELJ4_9HYPO</name>
<evidence type="ECO:0000313" key="1">
    <source>
        <dbReference type="EMBL" id="KAH7141720.1"/>
    </source>
</evidence>
<keyword evidence="2" id="KW-1185">Reference proteome</keyword>
<gene>
    <name evidence="1" type="ORF">EDB81DRAFT_898958</name>
</gene>
<organism evidence="1 2">
    <name type="scientific">Dactylonectria macrodidyma</name>
    <dbReference type="NCBI Taxonomy" id="307937"/>
    <lineage>
        <taxon>Eukaryota</taxon>
        <taxon>Fungi</taxon>
        <taxon>Dikarya</taxon>
        <taxon>Ascomycota</taxon>
        <taxon>Pezizomycotina</taxon>
        <taxon>Sordariomycetes</taxon>
        <taxon>Hypocreomycetidae</taxon>
        <taxon>Hypocreales</taxon>
        <taxon>Nectriaceae</taxon>
        <taxon>Dactylonectria</taxon>
    </lineage>
</organism>
<dbReference type="GO" id="GO:0016787">
    <property type="term" value="F:hydrolase activity"/>
    <property type="evidence" value="ECO:0007669"/>
    <property type="project" value="UniProtKB-KW"/>
</dbReference>